<protein>
    <submittedName>
        <fullName evidence="1">Uncharacterized protein</fullName>
    </submittedName>
</protein>
<dbReference type="Proteomes" id="UP000828941">
    <property type="component" value="Chromosome 14"/>
</dbReference>
<sequence>MAYEKRNEELHVLMVAFSAQGHINPLLRLGKSLLSKGLHVSLATTETVYNRVFKPSTSTGDTAVPTSATIKAIQVFFFSDGFLTDLDRKNSDMDKYMQTIEKFGPINLSNLIKDHFLSGRRKLACIINNPFVPWVADVAAEHGVPCACLWIQPCALYAIYYRFYNKLNQFPTLTEPDLSVQLPGLPLLQTHDLPSFVLPSNPLGSIPKLLTDFFQNMKKLKWVLANSFYELEKEVIDSMAELCPIRTVGPLVPPSLLGEDQNQDVGIEMWKPQESCMEWLSHQSPGSVIYISFGSLVVLSAKQMESIAKALKNSKCPFLWVIKRPEKAATERTGEPPLGFLEETKDQGLVVPWCPQTKVLANPAVACFLSHCGWNSMLEAITAGTPMIAYPQWSDQPTNAKLIAHVFGMGIRLNQDTDGHVPTEEVERAIQEILSGPSSAEIKKNAAALKCASREVVAHGGSSDHNIQLFVDEVLGNRGCSRQFGLV</sequence>
<reference evidence="1 2" key="1">
    <citation type="journal article" date="2022" name="DNA Res.">
        <title>Chromosomal-level genome assembly of the orchid tree Bauhinia variegata (Leguminosae; Cercidoideae) supports the allotetraploid origin hypothesis of Bauhinia.</title>
        <authorList>
            <person name="Zhong Y."/>
            <person name="Chen Y."/>
            <person name="Zheng D."/>
            <person name="Pang J."/>
            <person name="Liu Y."/>
            <person name="Luo S."/>
            <person name="Meng S."/>
            <person name="Qian L."/>
            <person name="Wei D."/>
            <person name="Dai S."/>
            <person name="Zhou R."/>
        </authorList>
    </citation>
    <scope>NUCLEOTIDE SEQUENCE [LARGE SCALE GENOMIC DNA]</scope>
    <source>
        <strain evidence="1">BV-YZ2020</strain>
    </source>
</reference>
<comment type="caution">
    <text evidence="1">The sequence shown here is derived from an EMBL/GenBank/DDBJ whole genome shotgun (WGS) entry which is preliminary data.</text>
</comment>
<accession>A0ACB9KET8</accession>
<name>A0ACB9KET8_BAUVA</name>
<gene>
    <name evidence="1" type="ORF">L6164_035720</name>
</gene>
<keyword evidence="2" id="KW-1185">Reference proteome</keyword>
<organism evidence="1 2">
    <name type="scientific">Bauhinia variegata</name>
    <name type="common">Purple orchid tree</name>
    <name type="synonym">Phanera variegata</name>
    <dbReference type="NCBI Taxonomy" id="167791"/>
    <lineage>
        <taxon>Eukaryota</taxon>
        <taxon>Viridiplantae</taxon>
        <taxon>Streptophyta</taxon>
        <taxon>Embryophyta</taxon>
        <taxon>Tracheophyta</taxon>
        <taxon>Spermatophyta</taxon>
        <taxon>Magnoliopsida</taxon>
        <taxon>eudicotyledons</taxon>
        <taxon>Gunneridae</taxon>
        <taxon>Pentapetalae</taxon>
        <taxon>rosids</taxon>
        <taxon>fabids</taxon>
        <taxon>Fabales</taxon>
        <taxon>Fabaceae</taxon>
        <taxon>Cercidoideae</taxon>
        <taxon>Cercideae</taxon>
        <taxon>Bauhiniinae</taxon>
        <taxon>Bauhinia</taxon>
    </lineage>
</organism>
<proteinExistence type="predicted"/>
<evidence type="ECO:0000313" key="2">
    <source>
        <dbReference type="Proteomes" id="UP000828941"/>
    </source>
</evidence>
<dbReference type="EMBL" id="CM039439">
    <property type="protein sequence ID" value="KAI4295703.1"/>
    <property type="molecule type" value="Genomic_DNA"/>
</dbReference>
<evidence type="ECO:0000313" key="1">
    <source>
        <dbReference type="EMBL" id="KAI4295703.1"/>
    </source>
</evidence>